<dbReference type="InterPro" id="IPR052435">
    <property type="entry name" value="YY1-Transcr_Regul"/>
</dbReference>
<dbReference type="GO" id="GO:0006355">
    <property type="term" value="P:regulation of DNA-templated transcription"/>
    <property type="evidence" value="ECO:0007669"/>
    <property type="project" value="TreeGrafter"/>
</dbReference>
<sequence length="532" mass="59862">MEKGVSEFEQQPHHSPKDFHDHQPKKKLKLPQGDNCLNTASDADSKDSWEDIPSAENCIGVRKESRCATSAPEAAPKKGLLCHERCDCDPDNTLSDGELYIDESDGTEKHIYIDRSVDKTIEQNAAKNNLTTSNVKSILRSLITHELVQTMLKNTLESSTVKQAGTVYEPKLTRSKMKEVLEKGSEACLWPVSPAKLGQSSTSGPSILDVDFSDEEDEEDDEYKPDKDIEEFETDDESVISSQASEFGSPVCSTPHRPVTPLSVSDTSCSKTPIPASCAQETNRDVIAERTRSKHPLTTTSLYDIEEAFVAPDITPDMYDTHCDDSDWQEFLRGLHKYTASQDVQNESAEIVDDEQNDPEFNYLAEAETEELEKDDFRFDKPFRIPRKELNELIDELDELFNDEDRTLIGLRTNLATVQENVALIASKKTGQTREIAPRVQLEHISITEDQVLQIQEQMRKHVQLTCQMYVLACGRQEYSKIADTCIMLLGELDFFRSVSSAADKSSYNVCNLSQAVTITKQDIDWVAARKK</sequence>
<protein>
    <submittedName>
        <fullName evidence="5">Uncharacterized protein</fullName>
    </submittedName>
</protein>
<dbReference type="GO" id="GO:0003712">
    <property type="term" value="F:transcription coregulator activity"/>
    <property type="evidence" value="ECO:0007669"/>
    <property type="project" value="TreeGrafter"/>
</dbReference>
<dbReference type="STRING" id="400727.A0A2T7NEY3"/>
<keyword evidence="3" id="KW-0539">Nucleus</keyword>
<feature type="compositionally biased region" description="Basic and acidic residues" evidence="4">
    <location>
        <begin position="1"/>
        <end position="22"/>
    </location>
</feature>
<dbReference type="Proteomes" id="UP000245119">
    <property type="component" value="Linkage Group LG13"/>
</dbReference>
<keyword evidence="1" id="KW-0805">Transcription regulation</keyword>
<evidence type="ECO:0000256" key="4">
    <source>
        <dbReference type="SAM" id="MobiDB-lite"/>
    </source>
</evidence>
<dbReference type="PANTHER" id="PTHR16088">
    <property type="entry name" value="YY1 ASSOCIATED PROTEIN-RELATED"/>
    <property type="match status" value="1"/>
</dbReference>
<comment type="caution">
    <text evidence="5">The sequence shown here is derived from an EMBL/GenBank/DDBJ whole genome shotgun (WGS) entry which is preliminary data.</text>
</comment>
<feature type="region of interest" description="Disordered" evidence="4">
    <location>
        <begin position="1"/>
        <end position="51"/>
    </location>
</feature>
<feature type="region of interest" description="Disordered" evidence="4">
    <location>
        <begin position="194"/>
        <end position="236"/>
    </location>
</feature>
<dbReference type="GO" id="GO:0005634">
    <property type="term" value="C:nucleus"/>
    <property type="evidence" value="ECO:0007669"/>
    <property type="project" value="TreeGrafter"/>
</dbReference>
<accession>A0A2T7NEY3</accession>
<dbReference type="AlphaFoldDB" id="A0A2T7NEY3"/>
<proteinExistence type="predicted"/>
<evidence type="ECO:0000256" key="2">
    <source>
        <dbReference type="ARBA" id="ARBA00023163"/>
    </source>
</evidence>
<evidence type="ECO:0000256" key="3">
    <source>
        <dbReference type="ARBA" id="ARBA00023242"/>
    </source>
</evidence>
<dbReference type="PANTHER" id="PTHR16088:SF3">
    <property type="entry name" value="GON-4-LIKE PROTEIN"/>
    <property type="match status" value="1"/>
</dbReference>
<keyword evidence="2" id="KW-0804">Transcription</keyword>
<feature type="compositionally biased region" description="Acidic residues" evidence="4">
    <location>
        <begin position="211"/>
        <end position="236"/>
    </location>
</feature>
<dbReference type="EMBL" id="PZQS01000013">
    <property type="protein sequence ID" value="PVD19721.1"/>
    <property type="molecule type" value="Genomic_DNA"/>
</dbReference>
<name>A0A2T7NEY3_POMCA</name>
<reference evidence="5 6" key="1">
    <citation type="submission" date="2018-04" db="EMBL/GenBank/DDBJ databases">
        <title>The genome of golden apple snail Pomacea canaliculata provides insight into stress tolerance and invasive adaptation.</title>
        <authorList>
            <person name="Liu C."/>
            <person name="Liu B."/>
            <person name="Ren Y."/>
            <person name="Zhang Y."/>
            <person name="Wang H."/>
            <person name="Li S."/>
            <person name="Jiang F."/>
            <person name="Yin L."/>
            <person name="Zhang G."/>
            <person name="Qian W."/>
            <person name="Fan W."/>
        </authorList>
    </citation>
    <scope>NUCLEOTIDE SEQUENCE [LARGE SCALE GENOMIC DNA]</scope>
    <source>
        <strain evidence="5">SZHN2017</strain>
        <tissue evidence="5">Muscle</tissue>
    </source>
</reference>
<evidence type="ECO:0000313" key="6">
    <source>
        <dbReference type="Proteomes" id="UP000245119"/>
    </source>
</evidence>
<evidence type="ECO:0000256" key="1">
    <source>
        <dbReference type="ARBA" id="ARBA00023015"/>
    </source>
</evidence>
<evidence type="ECO:0000313" key="5">
    <source>
        <dbReference type="EMBL" id="PVD19721.1"/>
    </source>
</evidence>
<keyword evidence="6" id="KW-1185">Reference proteome</keyword>
<dbReference type="OrthoDB" id="6257037at2759"/>
<organism evidence="5 6">
    <name type="scientific">Pomacea canaliculata</name>
    <name type="common">Golden apple snail</name>
    <dbReference type="NCBI Taxonomy" id="400727"/>
    <lineage>
        <taxon>Eukaryota</taxon>
        <taxon>Metazoa</taxon>
        <taxon>Spiralia</taxon>
        <taxon>Lophotrochozoa</taxon>
        <taxon>Mollusca</taxon>
        <taxon>Gastropoda</taxon>
        <taxon>Caenogastropoda</taxon>
        <taxon>Architaenioglossa</taxon>
        <taxon>Ampullarioidea</taxon>
        <taxon>Ampullariidae</taxon>
        <taxon>Pomacea</taxon>
    </lineage>
</organism>
<gene>
    <name evidence="5" type="ORF">C0Q70_20212</name>
</gene>